<feature type="compositionally biased region" description="Polar residues" evidence="15">
    <location>
        <begin position="366"/>
        <end position="382"/>
    </location>
</feature>
<dbReference type="Proteomes" id="UP000054544">
    <property type="component" value="Unassembled WGS sequence"/>
</dbReference>
<feature type="region of interest" description="Disordered" evidence="15">
    <location>
        <begin position="296"/>
        <end position="328"/>
    </location>
</feature>
<keyword evidence="6" id="KW-0862">Zinc</keyword>
<dbReference type="Pfam" id="PF00096">
    <property type="entry name" value="zf-C2H2"/>
    <property type="match status" value="2"/>
</dbReference>
<dbReference type="PROSITE" id="PS50157">
    <property type="entry name" value="ZINC_FINGER_C2H2_2"/>
    <property type="match status" value="2"/>
</dbReference>
<keyword evidence="7" id="KW-0805">Transcription regulation</keyword>
<feature type="domain" description="C2H2-type" evidence="16">
    <location>
        <begin position="59"/>
        <end position="88"/>
    </location>
</feature>
<evidence type="ECO:0000256" key="10">
    <source>
        <dbReference type="ARBA" id="ARBA00023242"/>
    </source>
</evidence>
<keyword evidence="10" id="KW-0539">Nucleus</keyword>
<keyword evidence="18" id="KW-1185">Reference proteome</keyword>
<keyword evidence="2" id="KW-0678">Repressor</keyword>
<dbReference type="GO" id="GO:0043609">
    <property type="term" value="P:regulation of carbon utilization"/>
    <property type="evidence" value="ECO:0007669"/>
    <property type="project" value="UniProtKB-ARBA"/>
</dbReference>
<dbReference type="Gene3D" id="3.30.160.60">
    <property type="entry name" value="Classic Zinc Finger"/>
    <property type="match status" value="2"/>
</dbReference>
<feature type="region of interest" description="Disordered" evidence="15">
    <location>
        <begin position="354"/>
        <end position="382"/>
    </location>
</feature>
<evidence type="ECO:0000256" key="7">
    <source>
        <dbReference type="ARBA" id="ARBA00023015"/>
    </source>
</evidence>
<dbReference type="EMBL" id="KE384729">
    <property type="protein sequence ID" value="KJK80325.1"/>
    <property type="molecule type" value="Genomic_DNA"/>
</dbReference>
<dbReference type="PANTHER" id="PTHR47428">
    <property type="entry name" value="REGULATORY PROTEIN MIG1-RELATED"/>
    <property type="match status" value="1"/>
</dbReference>
<keyword evidence="3" id="KW-0479">Metal-binding</keyword>
<protein>
    <recommendedName>
        <fullName evidence="13">Carbon catabolite repressor</fullName>
    </recommendedName>
</protein>
<evidence type="ECO:0000256" key="9">
    <source>
        <dbReference type="ARBA" id="ARBA00023163"/>
    </source>
</evidence>
<evidence type="ECO:0000256" key="13">
    <source>
        <dbReference type="ARBA" id="ARBA00077756"/>
    </source>
</evidence>
<dbReference type="STRING" id="1291518.A0A0D9P677"/>
<evidence type="ECO:0000256" key="5">
    <source>
        <dbReference type="ARBA" id="ARBA00022771"/>
    </source>
</evidence>
<feature type="domain" description="C2H2-type" evidence="16">
    <location>
        <begin position="31"/>
        <end position="58"/>
    </location>
</feature>
<evidence type="ECO:0000256" key="8">
    <source>
        <dbReference type="ARBA" id="ARBA00023125"/>
    </source>
</evidence>
<dbReference type="GO" id="GO:0000433">
    <property type="term" value="P:carbon catabolite repression of transcription from RNA polymerase II promoter by glucose"/>
    <property type="evidence" value="ECO:0007669"/>
    <property type="project" value="TreeGrafter"/>
</dbReference>
<feature type="region of interest" description="Disordered" evidence="15">
    <location>
        <begin position="1"/>
        <end position="26"/>
    </location>
</feature>
<keyword evidence="5 14" id="KW-0863">Zinc-finger</keyword>
<evidence type="ECO:0000313" key="18">
    <source>
        <dbReference type="Proteomes" id="UP000054544"/>
    </source>
</evidence>
<dbReference type="InterPro" id="IPR051007">
    <property type="entry name" value="creA/MIG_C2H2-ZnF"/>
</dbReference>
<evidence type="ECO:0000256" key="12">
    <source>
        <dbReference type="ARBA" id="ARBA00054824"/>
    </source>
</evidence>
<keyword evidence="4" id="KW-0677">Repeat</keyword>
<comment type="subcellular location">
    <subcellularLocation>
        <location evidence="1">Nucleus</location>
    </subcellularLocation>
</comment>
<evidence type="ECO:0000313" key="17">
    <source>
        <dbReference type="EMBL" id="KJK80325.1"/>
    </source>
</evidence>
<dbReference type="FunFam" id="3.30.160.60:FF:000089">
    <property type="entry name" value="DNA-binding protein creA"/>
    <property type="match status" value="1"/>
</dbReference>
<dbReference type="AlphaFoldDB" id="A0A0D9P677"/>
<gene>
    <name evidence="17" type="ORF">H634G_04564</name>
</gene>
<reference evidence="18" key="1">
    <citation type="journal article" date="2014" name="BMC Genomics">
        <title>The genome sequence of the biocontrol fungus Metarhizium anisopliae and comparative genomics of Metarhizium species.</title>
        <authorList>
            <person name="Pattemore J.A."/>
            <person name="Hane J.K."/>
            <person name="Williams A.H."/>
            <person name="Wilson B.A."/>
            <person name="Stodart B.J."/>
            <person name="Ash G.J."/>
        </authorList>
    </citation>
    <scope>NUCLEOTIDE SEQUENCE [LARGE SCALE GENOMIC DNA]</scope>
    <source>
        <strain evidence="18">BRIP 53293</strain>
    </source>
</reference>
<dbReference type="InterPro" id="IPR013087">
    <property type="entry name" value="Znf_C2H2_type"/>
</dbReference>
<dbReference type="FunFam" id="3.30.160.60:FF:000152">
    <property type="entry name" value="DNA-binding protein creA"/>
    <property type="match status" value="1"/>
</dbReference>
<dbReference type="GO" id="GO:0008270">
    <property type="term" value="F:zinc ion binding"/>
    <property type="evidence" value="ECO:0007669"/>
    <property type="project" value="UniProtKB-KW"/>
</dbReference>
<evidence type="ECO:0000256" key="2">
    <source>
        <dbReference type="ARBA" id="ARBA00022491"/>
    </source>
</evidence>
<dbReference type="InterPro" id="IPR036236">
    <property type="entry name" value="Znf_C2H2_sf"/>
</dbReference>
<comment type="similarity">
    <text evidence="11">Belongs to the creA/MIG C2H2-type zinc-finger protein family.</text>
</comment>
<dbReference type="SMART" id="SM00355">
    <property type="entry name" value="ZnF_C2H2"/>
    <property type="match status" value="2"/>
</dbReference>
<name>A0A0D9P677_METAN</name>
<proteinExistence type="inferred from homology"/>
<feature type="region of interest" description="Disordered" evidence="15">
    <location>
        <begin position="179"/>
        <end position="279"/>
    </location>
</feature>
<dbReference type="PANTHER" id="PTHR47428:SF1">
    <property type="entry name" value="REGULATORY PROTEIN MIG1-RELATED"/>
    <property type="match status" value="1"/>
</dbReference>
<evidence type="ECO:0000256" key="11">
    <source>
        <dbReference type="ARBA" id="ARBA00038023"/>
    </source>
</evidence>
<feature type="compositionally biased region" description="Basic residues" evidence="15">
    <location>
        <begin position="90"/>
        <end position="108"/>
    </location>
</feature>
<keyword evidence="8" id="KW-0238">DNA-binding</keyword>
<dbReference type="GO" id="GO:0000978">
    <property type="term" value="F:RNA polymerase II cis-regulatory region sequence-specific DNA binding"/>
    <property type="evidence" value="ECO:0007669"/>
    <property type="project" value="TreeGrafter"/>
</dbReference>
<dbReference type="OrthoDB" id="654211at2759"/>
<dbReference type="GO" id="GO:0005737">
    <property type="term" value="C:cytoplasm"/>
    <property type="evidence" value="ECO:0007669"/>
    <property type="project" value="TreeGrafter"/>
</dbReference>
<feature type="compositionally biased region" description="Low complexity" evidence="15">
    <location>
        <begin position="239"/>
        <end position="253"/>
    </location>
</feature>
<evidence type="ECO:0000256" key="14">
    <source>
        <dbReference type="PROSITE-ProRule" id="PRU00042"/>
    </source>
</evidence>
<comment type="function">
    <text evidence="12">Involved in carbon catabolite repression. Represses the transcription of a number of genes by binding to a GC-rich region in their promoter.</text>
</comment>
<feature type="region of interest" description="Disordered" evidence="15">
    <location>
        <begin position="51"/>
        <end position="167"/>
    </location>
</feature>
<feature type="compositionally biased region" description="Low complexity" evidence="15">
    <location>
        <begin position="354"/>
        <end position="365"/>
    </location>
</feature>
<evidence type="ECO:0000256" key="6">
    <source>
        <dbReference type="ARBA" id="ARBA00022833"/>
    </source>
</evidence>
<sequence length="559" mass="61258">MASASVTVIKPNGPLPGAQASDTTNELPRPYKCPLCDKAFHRLEHQTRHIRTHTGEKPHACQFPGCSKKFSRSDELTRHSRIHNNPNSRRGNKGQHHHHQHHHHHHHQGLPPHMHHEGMMAPPPAPKTIRSAPTSTLASPNVSPPHSFASFAQHPHPPPMHPYNRGGDISMLAKAATQVERETLTAPPSHSARHYYGHSMHSSRGHPNGLSSYHMARSHSSEDHDDHYNGMRHAKRSRPNSPNSTAPSSPTFSHDSLSPTPDHTPIATPAHSPRLRPFSGYELPSIRNLSLHHNTTPALAPMEPHLDAPQFPPQLNAPRSNGMSLTDIISRPDGAQRKLPVPQVPKVAVQDLLSDSGYSNSGRSSTAASPNDSLVNNDQQSQRTEYDEYNNYLSGHQGRPQPPLQAERSVARLAEGHRFGDYRRGGLVTLQFTCQGQKPEGASAIEVVKKANLYLGVDLSGTANQASPWSRFSATVGLGLGSEPGCTLSSPLETRVPERQILLSLFPHANLTVEGHWGTRLAESWTSTLLCNWCGLWLLMNDATALSHSVSLGEAQRGD</sequence>
<dbReference type="PROSITE" id="PS00028">
    <property type="entry name" value="ZINC_FINGER_C2H2_1"/>
    <property type="match status" value="2"/>
</dbReference>
<feature type="compositionally biased region" description="Basic residues" evidence="15">
    <location>
        <begin position="191"/>
        <end position="204"/>
    </location>
</feature>
<keyword evidence="9" id="KW-0804">Transcription</keyword>
<accession>A0A0D9P677</accession>
<evidence type="ECO:0000256" key="1">
    <source>
        <dbReference type="ARBA" id="ARBA00004123"/>
    </source>
</evidence>
<evidence type="ECO:0000259" key="16">
    <source>
        <dbReference type="PROSITE" id="PS50157"/>
    </source>
</evidence>
<evidence type="ECO:0000256" key="3">
    <source>
        <dbReference type="ARBA" id="ARBA00022723"/>
    </source>
</evidence>
<dbReference type="GO" id="GO:0005634">
    <property type="term" value="C:nucleus"/>
    <property type="evidence" value="ECO:0007669"/>
    <property type="project" value="UniProtKB-SubCell"/>
</dbReference>
<feature type="compositionally biased region" description="Polar residues" evidence="15">
    <location>
        <begin position="131"/>
        <end position="141"/>
    </location>
</feature>
<evidence type="ECO:0000256" key="4">
    <source>
        <dbReference type="ARBA" id="ARBA00022737"/>
    </source>
</evidence>
<evidence type="ECO:0000256" key="15">
    <source>
        <dbReference type="SAM" id="MobiDB-lite"/>
    </source>
</evidence>
<organism evidence="17 18">
    <name type="scientific">Metarhizium anisopliae BRIP 53293</name>
    <dbReference type="NCBI Taxonomy" id="1291518"/>
    <lineage>
        <taxon>Eukaryota</taxon>
        <taxon>Fungi</taxon>
        <taxon>Dikarya</taxon>
        <taxon>Ascomycota</taxon>
        <taxon>Pezizomycotina</taxon>
        <taxon>Sordariomycetes</taxon>
        <taxon>Hypocreomycetidae</taxon>
        <taxon>Hypocreales</taxon>
        <taxon>Clavicipitaceae</taxon>
        <taxon>Metarhizium</taxon>
    </lineage>
</organism>
<feature type="compositionally biased region" description="Basic and acidic residues" evidence="15">
    <location>
        <begin position="219"/>
        <end position="229"/>
    </location>
</feature>
<dbReference type="SUPFAM" id="SSF57667">
    <property type="entry name" value="beta-beta-alpha zinc fingers"/>
    <property type="match status" value="1"/>
</dbReference>